<evidence type="ECO:0000313" key="2">
    <source>
        <dbReference type="EMBL" id="SED62710.1"/>
    </source>
</evidence>
<feature type="domain" description="AB hydrolase-1" evidence="1">
    <location>
        <begin position="5"/>
        <end position="224"/>
    </location>
</feature>
<dbReference type="Gene3D" id="3.40.50.1820">
    <property type="entry name" value="alpha/beta hydrolase"/>
    <property type="match status" value="1"/>
</dbReference>
<evidence type="ECO:0000313" key="3">
    <source>
        <dbReference type="Proteomes" id="UP000199220"/>
    </source>
</evidence>
<dbReference type="InterPro" id="IPR029058">
    <property type="entry name" value="AB_hydrolase_fold"/>
</dbReference>
<dbReference type="SUPFAM" id="SSF53474">
    <property type="entry name" value="alpha/beta-Hydrolases"/>
    <property type="match status" value="1"/>
</dbReference>
<dbReference type="EMBL" id="FNTX01000001">
    <property type="protein sequence ID" value="SED62710.1"/>
    <property type="molecule type" value="Genomic_DNA"/>
</dbReference>
<dbReference type="GO" id="GO:0003824">
    <property type="term" value="F:catalytic activity"/>
    <property type="evidence" value="ECO:0007669"/>
    <property type="project" value="UniProtKB-ARBA"/>
</dbReference>
<dbReference type="InterPro" id="IPR050266">
    <property type="entry name" value="AB_hydrolase_sf"/>
</dbReference>
<protein>
    <submittedName>
        <fullName evidence="2">Pimeloyl-ACP methyl ester carboxylesterase</fullName>
    </submittedName>
</protein>
<reference evidence="3" key="1">
    <citation type="submission" date="2016-10" db="EMBL/GenBank/DDBJ databases">
        <authorList>
            <person name="Varghese N."/>
            <person name="Submissions S."/>
        </authorList>
    </citation>
    <scope>NUCLEOTIDE SEQUENCE [LARGE SCALE GENOMIC DNA]</scope>
    <source>
        <strain evidence="3">DSM 21368</strain>
    </source>
</reference>
<dbReference type="AlphaFoldDB" id="A0A1H5C8T2"/>
<organism evidence="2 3">
    <name type="scientific">Ruania alba</name>
    <dbReference type="NCBI Taxonomy" id="648782"/>
    <lineage>
        <taxon>Bacteria</taxon>
        <taxon>Bacillati</taxon>
        <taxon>Actinomycetota</taxon>
        <taxon>Actinomycetes</taxon>
        <taxon>Micrococcales</taxon>
        <taxon>Ruaniaceae</taxon>
        <taxon>Ruania</taxon>
    </lineage>
</organism>
<name>A0A1H5C8T2_9MICO</name>
<dbReference type="STRING" id="648782.SAMN04488554_0295"/>
<dbReference type="InterPro" id="IPR000073">
    <property type="entry name" value="AB_hydrolase_1"/>
</dbReference>
<dbReference type="Proteomes" id="UP000199220">
    <property type="component" value="Unassembled WGS sequence"/>
</dbReference>
<keyword evidence="3" id="KW-1185">Reference proteome</keyword>
<evidence type="ECO:0000259" key="1">
    <source>
        <dbReference type="Pfam" id="PF12697"/>
    </source>
</evidence>
<gene>
    <name evidence="2" type="ORF">SAMN04488554_0295</name>
</gene>
<dbReference type="PANTHER" id="PTHR43798">
    <property type="entry name" value="MONOACYLGLYCEROL LIPASE"/>
    <property type="match status" value="1"/>
</dbReference>
<dbReference type="Pfam" id="PF12697">
    <property type="entry name" value="Abhydrolase_6"/>
    <property type="match status" value="1"/>
</dbReference>
<sequence>MSTTVLLVHGIRSSRTMWRRVAHELRGAGVASIAVDLPGHGQRMGETFSLAACESVLDETARRAGGPVLVVGLSLGGYLALHWAARTSFPVQGVLAAACSTRPRGVPLSGYEAVAGLIAHLPDHGMRLHQVMSRWALGAEGAREASDGGVALDVMGPALRAMHAVDPLADLARLRVPVWVVNGTWDHFRLEERRFVAAARVGRLVRVRRAGHIITADQPQVFARLTRSFVRAVQQ</sequence>
<dbReference type="OrthoDB" id="5495375at2"/>
<proteinExistence type="predicted"/>
<accession>A0A1H5C8T2</accession>
<dbReference type="RefSeq" id="WP_089771374.1">
    <property type="nucleotide sequence ID" value="NZ_FNTX01000001.1"/>
</dbReference>